<sequence>MRNEVAGMGLLLDLQGEEVLSRHVRRALGSPTVQRRWIGLGDLSRPNDWGYIEYRFCGGALPRKTTLLTRSHSAFCPNPGQILYQHRILQLDGLSVLAAPDSGPHSGTCGPGRHIHTASKPHIPRGIYSPELHGPTIVKPGWLFCVRRESVGQADRIQEA</sequence>
<dbReference type="Proteomes" id="UP000250078">
    <property type="component" value="Unassembled WGS sequence"/>
</dbReference>
<keyword evidence="2" id="KW-1185">Reference proteome</keyword>
<reference evidence="1 2" key="1">
    <citation type="journal article" date="2016" name="Nat. Commun.">
        <title>Ectomycorrhizal ecology is imprinted in the genome of the dominant symbiotic fungus Cenococcum geophilum.</title>
        <authorList>
            <consortium name="DOE Joint Genome Institute"/>
            <person name="Peter M."/>
            <person name="Kohler A."/>
            <person name="Ohm R.A."/>
            <person name="Kuo A."/>
            <person name="Krutzmann J."/>
            <person name="Morin E."/>
            <person name="Arend M."/>
            <person name="Barry K.W."/>
            <person name="Binder M."/>
            <person name="Choi C."/>
            <person name="Clum A."/>
            <person name="Copeland A."/>
            <person name="Grisel N."/>
            <person name="Haridas S."/>
            <person name="Kipfer T."/>
            <person name="LaButti K."/>
            <person name="Lindquist E."/>
            <person name="Lipzen A."/>
            <person name="Maire R."/>
            <person name="Meier B."/>
            <person name="Mihaltcheva S."/>
            <person name="Molinier V."/>
            <person name="Murat C."/>
            <person name="Poggeler S."/>
            <person name="Quandt C.A."/>
            <person name="Sperisen C."/>
            <person name="Tritt A."/>
            <person name="Tisserant E."/>
            <person name="Crous P.W."/>
            <person name="Henrissat B."/>
            <person name="Nehls U."/>
            <person name="Egli S."/>
            <person name="Spatafora J.W."/>
            <person name="Grigoriev I.V."/>
            <person name="Martin F.M."/>
        </authorList>
    </citation>
    <scope>NUCLEOTIDE SEQUENCE [LARGE SCALE GENOMIC DNA]</scope>
    <source>
        <strain evidence="1 2">1.58</strain>
    </source>
</reference>
<protein>
    <submittedName>
        <fullName evidence="1">Uncharacterized protein</fullName>
    </submittedName>
</protein>
<name>A0ACC8EK65_9PEZI</name>
<proteinExistence type="predicted"/>
<organism evidence="1 2">
    <name type="scientific">Cenococcum geophilum 1.58</name>
    <dbReference type="NCBI Taxonomy" id="794803"/>
    <lineage>
        <taxon>Eukaryota</taxon>
        <taxon>Fungi</taxon>
        <taxon>Dikarya</taxon>
        <taxon>Ascomycota</taxon>
        <taxon>Pezizomycotina</taxon>
        <taxon>Dothideomycetes</taxon>
        <taxon>Pleosporomycetidae</taxon>
        <taxon>Gloniales</taxon>
        <taxon>Gloniaceae</taxon>
        <taxon>Cenococcum</taxon>
    </lineage>
</organism>
<dbReference type="EMBL" id="KV748293">
    <property type="protein sequence ID" value="OCK86636.1"/>
    <property type="molecule type" value="Genomic_DNA"/>
</dbReference>
<evidence type="ECO:0000313" key="2">
    <source>
        <dbReference type="Proteomes" id="UP000250078"/>
    </source>
</evidence>
<gene>
    <name evidence="1" type="ORF">K441DRAFT_35505</name>
</gene>
<evidence type="ECO:0000313" key="1">
    <source>
        <dbReference type="EMBL" id="OCK86636.1"/>
    </source>
</evidence>
<accession>A0ACC8EK65</accession>